<dbReference type="Proteomes" id="UP000003880">
    <property type="component" value="Unassembled WGS sequence"/>
</dbReference>
<dbReference type="EMBL" id="ABWL02000031">
    <property type="protein sequence ID" value="EFE05607.1"/>
    <property type="molecule type" value="Genomic_DNA"/>
</dbReference>
<dbReference type="eggNOG" id="ENOG50336EU">
    <property type="taxonomic scope" value="Bacteria"/>
</dbReference>
<comment type="caution">
    <text evidence="1">The sequence shown here is derived from an EMBL/GenBank/DDBJ whole genome shotgun (WGS) entry which is preliminary data.</text>
</comment>
<accession>D4BKH6</accession>
<evidence type="ECO:0000313" key="1">
    <source>
        <dbReference type="EMBL" id="EFE05607.1"/>
    </source>
</evidence>
<name>D4BKH6_9ENTR</name>
<reference evidence="1 2" key="1">
    <citation type="submission" date="2010-02" db="EMBL/GenBank/DDBJ databases">
        <authorList>
            <person name="Weinstock G."/>
            <person name="Sodergren E."/>
            <person name="Clifton S."/>
            <person name="Fulton L."/>
            <person name="Fulton B."/>
            <person name="Courtney L."/>
            <person name="Fronick C."/>
            <person name="Harrison M."/>
            <person name="Strong C."/>
            <person name="Farmer C."/>
            <person name="Delahaunty K."/>
            <person name="Markovic C."/>
            <person name="Hall O."/>
            <person name="Minx P."/>
            <person name="Tomlinson C."/>
            <person name="Mitreva M."/>
            <person name="Nelson J."/>
            <person name="Hou S."/>
            <person name="Wollam A."/>
            <person name="Pepin K.H."/>
            <person name="Johnson M."/>
            <person name="Bhonagiri V."/>
            <person name="Zhang X."/>
            <person name="Suruliraj S."/>
            <person name="Warren W."/>
            <person name="Chinwalla A."/>
            <person name="Mardis E.R."/>
            <person name="Wilson R.K."/>
        </authorList>
    </citation>
    <scope>NUCLEOTIDE SEQUENCE [LARGE SCALE GENOMIC DNA]</scope>
    <source>
        <strain evidence="1 2">ATCC 29220</strain>
    </source>
</reference>
<dbReference type="HOGENOM" id="CLU_1193112_0_0_6"/>
<proteinExistence type="predicted"/>
<protein>
    <submittedName>
        <fullName evidence="1">Uncharacterized protein</fullName>
    </submittedName>
</protein>
<dbReference type="AlphaFoldDB" id="D4BKH6"/>
<organism evidence="1 2">
    <name type="scientific">Citrobacter youngae ATCC 29220</name>
    <dbReference type="NCBI Taxonomy" id="500640"/>
    <lineage>
        <taxon>Bacteria</taxon>
        <taxon>Pseudomonadati</taxon>
        <taxon>Pseudomonadota</taxon>
        <taxon>Gammaproteobacteria</taxon>
        <taxon>Enterobacterales</taxon>
        <taxon>Enterobacteriaceae</taxon>
        <taxon>Citrobacter</taxon>
        <taxon>Citrobacter freundii complex</taxon>
    </lineage>
</organism>
<evidence type="ECO:0000313" key="2">
    <source>
        <dbReference type="Proteomes" id="UP000003880"/>
    </source>
</evidence>
<sequence length="232" mass="25325">MLGCFDVLSMNGKWSQQQGDSSNRNIAVGMQATLETALLASLAKDVKSHLNIIIHTNNPPTPLCADIISDSLFSASNKNDLAVLSTVTSRVYTAAQFLNAGCQVNFCSLYGSERSSPAEQECFDKKIADHAGCFALHTHEDPPVELSGATYVFTNGQGDKLTLGVRITQANVYSEQCSLFISNEKNRGNVENYLRSLHDYISQVSANQCIDSTVKNKIAVYELMALQRTIGY</sequence>
<gene>
    <name evidence="1" type="ORF">CIT292_11053</name>
</gene>